<evidence type="ECO:0000313" key="7">
    <source>
        <dbReference type="Proteomes" id="UP000517765"/>
    </source>
</evidence>
<evidence type="ECO:0000313" key="6">
    <source>
        <dbReference type="Proteomes" id="UP000320857"/>
    </source>
</evidence>
<dbReference type="EMBL" id="JABJXA010000044">
    <property type="protein sequence ID" value="MBB1259181.1"/>
    <property type="molecule type" value="Genomic_DNA"/>
</dbReference>
<dbReference type="GO" id="GO:0004497">
    <property type="term" value="F:monooxygenase activity"/>
    <property type="evidence" value="ECO:0007669"/>
    <property type="project" value="UniProtKB-KW"/>
</dbReference>
<dbReference type="InterPro" id="IPR002938">
    <property type="entry name" value="FAD-bd"/>
</dbReference>
<evidence type="ECO:0000313" key="4">
    <source>
        <dbReference type="EMBL" id="MBB1259181.1"/>
    </source>
</evidence>
<dbReference type="Proteomes" id="UP000517765">
    <property type="component" value="Unassembled WGS sequence"/>
</dbReference>
<dbReference type="RefSeq" id="WP_143647063.1">
    <property type="nucleotide sequence ID" value="NZ_JABJXA010000044.1"/>
</dbReference>
<evidence type="ECO:0000259" key="3">
    <source>
        <dbReference type="Pfam" id="PF01494"/>
    </source>
</evidence>
<dbReference type="Pfam" id="PF01494">
    <property type="entry name" value="FAD_binding_3"/>
    <property type="match status" value="1"/>
</dbReference>
<name>A0A5P0YSX8_9ACTN</name>
<reference evidence="7" key="2">
    <citation type="submission" date="2020-05" db="EMBL/GenBank/DDBJ databases">
        <title>Classification of alakaliphilic streptomycetes isolated from an alkaline soil next to Lonar Crater, India and a proposal for the recognition of Streptomyces alkaliterrae sp. nov.</title>
        <authorList>
            <person name="Golinska P."/>
        </authorList>
    </citation>
    <scope>NUCLEOTIDE SEQUENCE [LARGE SCALE GENOMIC DNA]</scope>
    <source>
        <strain evidence="7">OF8</strain>
    </source>
</reference>
<proteinExistence type="predicted"/>
<dbReference type="GO" id="GO:0071949">
    <property type="term" value="F:FAD binding"/>
    <property type="evidence" value="ECO:0007669"/>
    <property type="project" value="InterPro"/>
</dbReference>
<dbReference type="AlphaFoldDB" id="A0A5P0YSX8"/>
<accession>A0A5P0YSX8</accession>
<evidence type="ECO:0000313" key="5">
    <source>
        <dbReference type="EMBL" id="MQS01589.1"/>
    </source>
</evidence>
<dbReference type="Proteomes" id="UP000320857">
    <property type="component" value="Unassembled WGS sequence"/>
</dbReference>
<keyword evidence="1" id="KW-0560">Oxidoreductase</keyword>
<evidence type="ECO:0000256" key="1">
    <source>
        <dbReference type="ARBA" id="ARBA00023002"/>
    </source>
</evidence>
<keyword evidence="2 5" id="KW-0503">Monooxygenase</keyword>
<dbReference type="PANTHER" id="PTHR13789">
    <property type="entry name" value="MONOOXYGENASE"/>
    <property type="match status" value="1"/>
</dbReference>
<evidence type="ECO:0000256" key="2">
    <source>
        <dbReference type="ARBA" id="ARBA00023033"/>
    </source>
</evidence>
<sequence length="389" mass="41991">MTGRTQVAVIGGGIGGLATVLALRRAGVKATAYERATRLRAEEAGHGLVLWHNAALALHACGAEDVLTKIGHELDTYRFASAGGRTLARWRLDAAAERWGAPVQAVSRPDLHRALADEVGTDLRTGERCVAVAQDERGAVARLADGEEVRADVLIGADGLRSTVRRTLMPVEPPPRYAGYTAFQGVVRVPGLEVAPGRFTNTFGRGRWFVHYPLGGDRVYWDGVVDTAGSGPWSTFGRPVHETMTRAFAGWPEPIPSLIAATPRDAVVPVDIFDRDPVPRWTAGRLTLLGDAAHPMTFNLGQGVGQALEDAVVLAECLASSGPSEAGLLAYERRRLARTAAMVRRSRANGEFIRRRGPVGGALRNAFVRVAFERLVLRKTYQLTMSTDF</sequence>
<dbReference type="SUPFAM" id="SSF51905">
    <property type="entry name" value="FAD/NAD(P)-binding domain"/>
    <property type="match status" value="1"/>
</dbReference>
<dbReference type="InterPro" id="IPR036188">
    <property type="entry name" value="FAD/NAD-bd_sf"/>
</dbReference>
<feature type="domain" description="FAD-binding" evidence="3">
    <location>
        <begin position="4"/>
        <end position="346"/>
    </location>
</feature>
<dbReference type="PANTHER" id="PTHR13789:SF309">
    <property type="entry name" value="PUTATIVE (AFU_ORTHOLOGUE AFUA_6G14510)-RELATED"/>
    <property type="match status" value="1"/>
</dbReference>
<dbReference type="PRINTS" id="PR00420">
    <property type="entry name" value="RNGMNOXGNASE"/>
</dbReference>
<reference evidence="4" key="3">
    <citation type="journal article" name="Syst. Appl. Microbiol.">
        <title>Streptomyces alkaliterrae sp. nov., isolated from an alkaline soil, and emended descriptions of Streptomyces alkaliphilus, Streptomyces calidiresistens and Streptomyces durbertensis.</title>
        <authorList>
            <person name="Swiecimska M."/>
            <person name="Golinska P."/>
            <person name="Nouioui I."/>
            <person name="Wypij M."/>
            <person name="Rai M."/>
            <person name="Sangal V."/>
            <person name="Goodfellow M."/>
        </authorList>
    </citation>
    <scope>NUCLEOTIDE SEQUENCE</scope>
    <source>
        <strain evidence="4">OF8</strain>
    </source>
</reference>
<organism evidence="5 6">
    <name type="scientific">Streptomyces alkaliterrae</name>
    <dbReference type="NCBI Taxonomy" id="2213162"/>
    <lineage>
        <taxon>Bacteria</taxon>
        <taxon>Bacillati</taxon>
        <taxon>Actinomycetota</taxon>
        <taxon>Actinomycetes</taxon>
        <taxon>Kitasatosporales</taxon>
        <taxon>Streptomycetaceae</taxon>
        <taxon>Streptomyces</taxon>
    </lineage>
</organism>
<dbReference type="InterPro" id="IPR050493">
    <property type="entry name" value="FAD-dep_Monooxygenase_BioMet"/>
</dbReference>
<keyword evidence="6" id="KW-1185">Reference proteome</keyword>
<dbReference type="Gene3D" id="3.50.50.60">
    <property type="entry name" value="FAD/NAD(P)-binding domain"/>
    <property type="match status" value="1"/>
</dbReference>
<gene>
    <name evidence="5" type="ORF">FNX44_006795</name>
    <name evidence="4" type="ORF">H3147_10060</name>
</gene>
<dbReference type="EMBL" id="VJYK02000047">
    <property type="protein sequence ID" value="MQS01589.1"/>
    <property type="molecule type" value="Genomic_DNA"/>
</dbReference>
<comment type="caution">
    <text evidence="5">The sequence shown here is derived from an EMBL/GenBank/DDBJ whole genome shotgun (WGS) entry which is preliminary data.</text>
</comment>
<dbReference type="OrthoDB" id="4568714at2"/>
<reference evidence="5 6" key="1">
    <citation type="submission" date="2019-10" db="EMBL/GenBank/DDBJ databases">
        <title>Streptomyces sp. nov., a novel actinobacterium isolated from alkaline environment.</title>
        <authorList>
            <person name="Golinska P."/>
        </authorList>
    </citation>
    <scope>NUCLEOTIDE SEQUENCE [LARGE SCALE GENOMIC DNA]</scope>
    <source>
        <strain evidence="5 6">OF1</strain>
    </source>
</reference>
<protein>
    <submittedName>
        <fullName evidence="4 5">Monooxygenase</fullName>
    </submittedName>
</protein>